<keyword evidence="2" id="KW-1185">Reference proteome</keyword>
<name>A0A9P9KJ24_FUSRE</name>
<dbReference type="EMBL" id="JAGMUX010000003">
    <property type="protein sequence ID" value="KAH7264837.1"/>
    <property type="molecule type" value="Genomic_DNA"/>
</dbReference>
<gene>
    <name evidence="1" type="ORF">BKA55DRAFT_557119</name>
</gene>
<dbReference type="OrthoDB" id="5043178at2759"/>
<evidence type="ECO:0000313" key="2">
    <source>
        <dbReference type="Proteomes" id="UP000720189"/>
    </source>
</evidence>
<accession>A0A9P9KJ24</accession>
<protein>
    <submittedName>
        <fullName evidence="1">Uncharacterized protein</fullName>
    </submittedName>
</protein>
<comment type="caution">
    <text evidence="1">The sequence shown here is derived from an EMBL/GenBank/DDBJ whole genome shotgun (WGS) entry which is preliminary data.</text>
</comment>
<dbReference type="AlphaFoldDB" id="A0A9P9KJ24"/>
<organism evidence="1 2">
    <name type="scientific">Fusarium redolens</name>
    <dbReference type="NCBI Taxonomy" id="48865"/>
    <lineage>
        <taxon>Eukaryota</taxon>
        <taxon>Fungi</taxon>
        <taxon>Dikarya</taxon>
        <taxon>Ascomycota</taxon>
        <taxon>Pezizomycotina</taxon>
        <taxon>Sordariomycetes</taxon>
        <taxon>Hypocreomycetidae</taxon>
        <taxon>Hypocreales</taxon>
        <taxon>Nectriaceae</taxon>
        <taxon>Fusarium</taxon>
        <taxon>Fusarium redolens species complex</taxon>
    </lineage>
</organism>
<reference evidence="1" key="1">
    <citation type="journal article" date="2021" name="Nat. Commun.">
        <title>Genetic determinants of endophytism in the Arabidopsis root mycobiome.</title>
        <authorList>
            <person name="Mesny F."/>
            <person name="Miyauchi S."/>
            <person name="Thiergart T."/>
            <person name="Pickel B."/>
            <person name="Atanasova L."/>
            <person name="Karlsson M."/>
            <person name="Huettel B."/>
            <person name="Barry K.W."/>
            <person name="Haridas S."/>
            <person name="Chen C."/>
            <person name="Bauer D."/>
            <person name="Andreopoulos W."/>
            <person name="Pangilinan J."/>
            <person name="LaButti K."/>
            <person name="Riley R."/>
            <person name="Lipzen A."/>
            <person name="Clum A."/>
            <person name="Drula E."/>
            <person name="Henrissat B."/>
            <person name="Kohler A."/>
            <person name="Grigoriev I.V."/>
            <person name="Martin F.M."/>
            <person name="Hacquard S."/>
        </authorList>
    </citation>
    <scope>NUCLEOTIDE SEQUENCE</scope>
    <source>
        <strain evidence="1">MPI-CAGE-AT-0023</strain>
    </source>
</reference>
<dbReference type="GeneID" id="70221724"/>
<dbReference type="Proteomes" id="UP000720189">
    <property type="component" value="Unassembled WGS sequence"/>
</dbReference>
<proteinExistence type="predicted"/>
<evidence type="ECO:0000313" key="1">
    <source>
        <dbReference type="EMBL" id="KAH7264837.1"/>
    </source>
</evidence>
<sequence length="167" mass="19233">MIYNNKKKRIKIPASQVSNHPAFEKHFTRPRQSRTRRLYSGRCSCIIDIVTVFLRNGRFYNLHTGQCRCICKSTNLFARAIAIYDFAIEFQLHALARLVVEDLPKFAEYIKSTDVLCFKLTYGEPVTPEFAGMSRRPRLLQHEKLLQDLARLAMALPGDTRLNEGGV</sequence>
<dbReference type="RefSeq" id="XP_046053572.1">
    <property type="nucleotide sequence ID" value="XM_046191770.1"/>
</dbReference>